<accession>A0A6A6CKB4</accession>
<gene>
    <name evidence="1" type="ORF">M409DRAFT_54184</name>
</gene>
<dbReference type="GeneID" id="54565899"/>
<name>A0A6A6CKB4_ZASCE</name>
<dbReference type="AlphaFoldDB" id="A0A6A6CKB4"/>
<reference evidence="1" key="1">
    <citation type="journal article" date="2020" name="Stud. Mycol.">
        <title>101 Dothideomycetes genomes: a test case for predicting lifestyles and emergence of pathogens.</title>
        <authorList>
            <person name="Haridas S."/>
            <person name="Albert R."/>
            <person name="Binder M."/>
            <person name="Bloem J."/>
            <person name="Labutti K."/>
            <person name="Salamov A."/>
            <person name="Andreopoulos B."/>
            <person name="Baker S."/>
            <person name="Barry K."/>
            <person name="Bills G."/>
            <person name="Bluhm B."/>
            <person name="Cannon C."/>
            <person name="Castanera R."/>
            <person name="Culley D."/>
            <person name="Daum C."/>
            <person name="Ezra D."/>
            <person name="Gonzalez J."/>
            <person name="Henrissat B."/>
            <person name="Kuo A."/>
            <person name="Liang C."/>
            <person name="Lipzen A."/>
            <person name="Lutzoni F."/>
            <person name="Magnuson J."/>
            <person name="Mondo S."/>
            <person name="Nolan M."/>
            <person name="Ohm R."/>
            <person name="Pangilinan J."/>
            <person name="Park H.-J."/>
            <person name="Ramirez L."/>
            <person name="Alfaro M."/>
            <person name="Sun H."/>
            <person name="Tritt A."/>
            <person name="Yoshinaga Y."/>
            <person name="Zwiers L.-H."/>
            <person name="Turgeon B."/>
            <person name="Goodwin S."/>
            <person name="Spatafora J."/>
            <person name="Crous P."/>
            <person name="Grigoriev I."/>
        </authorList>
    </citation>
    <scope>NUCLEOTIDE SEQUENCE</scope>
    <source>
        <strain evidence="1">ATCC 36951</strain>
    </source>
</reference>
<keyword evidence="2" id="KW-1185">Reference proteome</keyword>
<dbReference type="EMBL" id="ML993593">
    <property type="protein sequence ID" value="KAF2167595.1"/>
    <property type="molecule type" value="Genomic_DNA"/>
</dbReference>
<evidence type="ECO:0000313" key="2">
    <source>
        <dbReference type="Proteomes" id="UP000799537"/>
    </source>
</evidence>
<protein>
    <submittedName>
        <fullName evidence="1">Uncharacterized protein</fullName>
    </submittedName>
</protein>
<proteinExistence type="predicted"/>
<organism evidence="1 2">
    <name type="scientific">Zasmidium cellare ATCC 36951</name>
    <dbReference type="NCBI Taxonomy" id="1080233"/>
    <lineage>
        <taxon>Eukaryota</taxon>
        <taxon>Fungi</taxon>
        <taxon>Dikarya</taxon>
        <taxon>Ascomycota</taxon>
        <taxon>Pezizomycotina</taxon>
        <taxon>Dothideomycetes</taxon>
        <taxon>Dothideomycetidae</taxon>
        <taxon>Mycosphaerellales</taxon>
        <taxon>Mycosphaerellaceae</taxon>
        <taxon>Zasmidium</taxon>
    </lineage>
</organism>
<sequence length="390" mass="43710">MSRGSPNPSYCPPNMSDDKGQVLLSRLVKISTALSGRSREVLEPFKGEIRTLSHIFGVLDAKLNNEAADSTSLSESPFGAASRRTSPIKTTIQDLPELAAPICLTHASNTEIHQIFHQAWTHFCSSQARFEQLKSCSTFGWFDKDVCLLHLSYISSLNQHRRFRELELSERLLLLCSCMSFAAEFRDFERRNGWIAKEDSLLSSLLEGVSPAVQRIKKNTKAFYDELGISRAEEGKVATGLRLGTKLNVVERIGRQHGFSAFLSLLLVFELARIYRIRYDSLLNLIPSLRDGSEAFAPIRLLAGEYGPWWEACQSRYSAKFVKPENHQDKAKGSSVNTMYAAFDEGVSFPEPPPLNVPDDLPVSLDSHPLFDESSLMAPSFGLEFEWPQV</sequence>
<dbReference type="OrthoDB" id="3946153at2759"/>
<dbReference type="Proteomes" id="UP000799537">
    <property type="component" value="Unassembled WGS sequence"/>
</dbReference>
<dbReference type="RefSeq" id="XP_033668484.1">
    <property type="nucleotide sequence ID" value="XM_033812627.1"/>
</dbReference>
<evidence type="ECO:0000313" key="1">
    <source>
        <dbReference type="EMBL" id="KAF2167595.1"/>
    </source>
</evidence>